<sequence length="82" mass="9136">MGMNHQLRLVNFLNWDVKLIRPIPKSARQECSRKNHLNMIKARNIRVYYAHSDADRGASAGTVLLQSAPCGVAVSAFRASNV</sequence>
<protein>
    <submittedName>
        <fullName evidence="1">Uncharacterized protein</fullName>
    </submittedName>
</protein>
<dbReference type="AlphaFoldDB" id="A0AAV2P1B0"/>
<evidence type="ECO:0000313" key="1">
    <source>
        <dbReference type="EMBL" id="CAL1686077.1"/>
    </source>
</evidence>
<dbReference type="EMBL" id="OZ034829">
    <property type="protein sequence ID" value="CAL1686077.1"/>
    <property type="molecule type" value="Genomic_DNA"/>
</dbReference>
<reference evidence="1" key="1">
    <citation type="submission" date="2024-04" db="EMBL/GenBank/DDBJ databases">
        <authorList>
            <consortium name="Molecular Ecology Group"/>
        </authorList>
    </citation>
    <scope>NUCLEOTIDE SEQUENCE</scope>
</reference>
<dbReference type="Proteomes" id="UP001497644">
    <property type="component" value="Chromosome 6"/>
</dbReference>
<name>A0AAV2P1B0_9HYME</name>
<accession>A0AAV2P1B0</accession>
<organism evidence="1 2">
    <name type="scientific">Lasius platythorax</name>
    <dbReference type="NCBI Taxonomy" id="488582"/>
    <lineage>
        <taxon>Eukaryota</taxon>
        <taxon>Metazoa</taxon>
        <taxon>Ecdysozoa</taxon>
        <taxon>Arthropoda</taxon>
        <taxon>Hexapoda</taxon>
        <taxon>Insecta</taxon>
        <taxon>Pterygota</taxon>
        <taxon>Neoptera</taxon>
        <taxon>Endopterygota</taxon>
        <taxon>Hymenoptera</taxon>
        <taxon>Apocrita</taxon>
        <taxon>Aculeata</taxon>
        <taxon>Formicoidea</taxon>
        <taxon>Formicidae</taxon>
        <taxon>Formicinae</taxon>
        <taxon>Lasius</taxon>
        <taxon>Lasius</taxon>
    </lineage>
</organism>
<evidence type="ECO:0000313" key="2">
    <source>
        <dbReference type="Proteomes" id="UP001497644"/>
    </source>
</evidence>
<proteinExistence type="predicted"/>
<gene>
    <name evidence="1" type="ORF">LPLAT_LOCUS11447</name>
</gene>
<keyword evidence="2" id="KW-1185">Reference proteome</keyword>